<dbReference type="EMBL" id="JAAOIC020000006">
    <property type="protein sequence ID" value="KAG8041947.1"/>
    <property type="molecule type" value="Genomic_DNA"/>
</dbReference>
<reference evidence="2" key="2">
    <citation type="submission" date="2021-04" db="EMBL/GenBank/DDBJ databases">
        <title>Genome-wide patterns of bracovirus chromosomal integration into multiple host tissues during parasitism.</title>
        <authorList>
            <person name="Chebbi M.A.C."/>
        </authorList>
    </citation>
    <scope>NUCLEOTIDE SEQUENCE</scope>
    <source>
        <tissue evidence="2">Whole body</tissue>
    </source>
</reference>
<gene>
    <name evidence="2" type="ORF">G9C98_007251</name>
</gene>
<feature type="compositionally biased region" description="Low complexity" evidence="1">
    <location>
        <begin position="1"/>
        <end position="25"/>
    </location>
</feature>
<evidence type="ECO:0000313" key="2">
    <source>
        <dbReference type="EMBL" id="KAG8041947.1"/>
    </source>
</evidence>
<evidence type="ECO:0000256" key="1">
    <source>
        <dbReference type="SAM" id="MobiDB-lite"/>
    </source>
</evidence>
<comment type="caution">
    <text evidence="2">The sequence shown here is derived from an EMBL/GenBank/DDBJ whole genome shotgun (WGS) entry which is preliminary data.</text>
</comment>
<evidence type="ECO:0000313" key="3">
    <source>
        <dbReference type="Proteomes" id="UP000729913"/>
    </source>
</evidence>
<dbReference type="OrthoDB" id="2624652at2759"/>
<organism evidence="2 3">
    <name type="scientific">Cotesia typhae</name>
    <dbReference type="NCBI Taxonomy" id="2053667"/>
    <lineage>
        <taxon>Eukaryota</taxon>
        <taxon>Metazoa</taxon>
        <taxon>Ecdysozoa</taxon>
        <taxon>Arthropoda</taxon>
        <taxon>Hexapoda</taxon>
        <taxon>Insecta</taxon>
        <taxon>Pterygota</taxon>
        <taxon>Neoptera</taxon>
        <taxon>Endopterygota</taxon>
        <taxon>Hymenoptera</taxon>
        <taxon>Apocrita</taxon>
        <taxon>Ichneumonoidea</taxon>
        <taxon>Braconidae</taxon>
        <taxon>Microgastrinae</taxon>
        <taxon>Cotesia</taxon>
    </lineage>
</organism>
<name>A0A8J5R8G6_9HYME</name>
<protein>
    <submittedName>
        <fullName evidence="2">Uncharacterized protein</fullName>
    </submittedName>
</protein>
<keyword evidence="3" id="KW-1185">Reference proteome</keyword>
<sequence length="198" mass="21415">MHAQQMPPGAAMGPHPGIPGLPSLGPSGGLQVPTSASAALLGLGLPPGGAAPGGAGAHPLSMLTKPDLHRGQPDDLKPNGDRTEIQRSKDLEIHQRIISEHYVLELNFEGMLTKLWISSPVSSSHPLVLRFSTPTSKSSSRVVKSSLAEWNPREEERGKKRKKEERGKRLWIAELEFVVLRERGKSPEAIRVLVLLST</sequence>
<feature type="compositionally biased region" description="Basic and acidic residues" evidence="1">
    <location>
        <begin position="66"/>
        <end position="87"/>
    </location>
</feature>
<accession>A0A8J5R8G6</accession>
<feature type="region of interest" description="Disordered" evidence="1">
    <location>
        <begin position="1"/>
        <end position="33"/>
    </location>
</feature>
<dbReference type="AlphaFoldDB" id="A0A8J5R8G6"/>
<feature type="region of interest" description="Disordered" evidence="1">
    <location>
        <begin position="50"/>
        <end position="87"/>
    </location>
</feature>
<proteinExistence type="predicted"/>
<dbReference type="Proteomes" id="UP000729913">
    <property type="component" value="Unassembled WGS sequence"/>
</dbReference>
<reference evidence="2" key="1">
    <citation type="submission" date="2020-03" db="EMBL/GenBank/DDBJ databases">
        <authorList>
            <person name="Chebbi M.A."/>
            <person name="Drezen J.M."/>
        </authorList>
    </citation>
    <scope>NUCLEOTIDE SEQUENCE</scope>
    <source>
        <tissue evidence="2">Whole body</tissue>
    </source>
</reference>